<dbReference type="SMART" id="SM01373">
    <property type="entry name" value="MAGE"/>
    <property type="match status" value="1"/>
</dbReference>
<accession>A0A9P6XWH8</accession>
<evidence type="ECO:0000313" key="3">
    <source>
        <dbReference type="EMBL" id="KAG1533453.1"/>
    </source>
</evidence>
<dbReference type="Gene3D" id="1.10.10.1210">
    <property type="entry name" value="MAGE homology domain, winged helix WH2 motif"/>
    <property type="match status" value="1"/>
</dbReference>
<reference evidence="3" key="1">
    <citation type="journal article" date="2020" name="Microb. Genom.">
        <title>Genetic diversity of clinical and environmental Mucorales isolates obtained from an investigation of mucormycosis cases among solid organ transplant recipients.</title>
        <authorList>
            <person name="Nguyen M.H."/>
            <person name="Kaul D."/>
            <person name="Muto C."/>
            <person name="Cheng S.J."/>
            <person name="Richter R.A."/>
            <person name="Bruno V.M."/>
            <person name="Liu G."/>
            <person name="Beyhan S."/>
            <person name="Sundermann A.J."/>
            <person name="Mounaud S."/>
            <person name="Pasculle A.W."/>
            <person name="Nierman W.C."/>
            <person name="Driscoll E."/>
            <person name="Cumbie R."/>
            <person name="Clancy C.J."/>
            <person name="Dupont C.L."/>
        </authorList>
    </citation>
    <scope>NUCLEOTIDE SEQUENCE</scope>
    <source>
        <strain evidence="3">GL16</strain>
    </source>
</reference>
<evidence type="ECO:0000313" key="4">
    <source>
        <dbReference type="Proteomes" id="UP000717996"/>
    </source>
</evidence>
<dbReference type="EMBL" id="JAANIT010003849">
    <property type="protein sequence ID" value="KAG1533453.1"/>
    <property type="molecule type" value="Genomic_DNA"/>
</dbReference>
<feature type="domain" description="MAGE" evidence="2">
    <location>
        <begin position="36"/>
        <end position="258"/>
    </location>
</feature>
<evidence type="ECO:0000256" key="1">
    <source>
        <dbReference type="SAM" id="MobiDB-lite"/>
    </source>
</evidence>
<gene>
    <name evidence="3" type="ORF">G6F51_012607</name>
</gene>
<comment type="caution">
    <text evidence="3">The sequence shown here is derived from an EMBL/GenBank/DDBJ whole genome shotgun (WGS) entry which is preliminary data.</text>
</comment>
<evidence type="ECO:0000259" key="2">
    <source>
        <dbReference type="PROSITE" id="PS50838"/>
    </source>
</evidence>
<name>A0A9P6XWH8_RHIOR</name>
<dbReference type="InterPro" id="IPR037445">
    <property type="entry name" value="MAGE"/>
</dbReference>
<dbReference type="GO" id="GO:0005634">
    <property type="term" value="C:nucleus"/>
    <property type="evidence" value="ECO:0007669"/>
    <property type="project" value="TreeGrafter"/>
</dbReference>
<sequence>MSSQYLKRSRVDFENQDYSSQEVKVQQTINWDDEEIERKVKDLCRYVLACEYKKISIRRDNINKLISPDNKRIFNLLLQRANQRLRNVFGFELQEATLKDKSGVQQQDLQAQTQSTQAESSTQAQTQKQTTAGNVSGVYFLRNVMKEHYILPEIVKRPKEEYVQTGVLYVILALLFVNEYEMDSSELYEHLDRLKITKYNTLGEREKLIDGLVKYQYLKKTKLDDQEGEEIEYRFQWGARAYAELPCQNMVEFISNVSIICG</sequence>
<dbReference type="InterPro" id="IPR041898">
    <property type="entry name" value="MAGE_WH1"/>
</dbReference>
<dbReference type="InterPro" id="IPR002190">
    <property type="entry name" value="MHD_dom"/>
</dbReference>
<dbReference type="PANTHER" id="PTHR11736">
    <property type="entry name" value="MELANOMA-ASSOCIATED ANTIGEN MAGE ANTIGEN"/>
    <property type="match status" value="1"/>
</dbReference>
<protein>
    <recommendedName>
        <fullName evidence="2">MAGE domain-containing protein</fullName>
    </recommendedName>
</protein>
<dbReference type="OrthoDB" id="205198at2759"/>
<dbReference type="Proteomes" id="UP000717996">
    <property type="component" value="Unassembled WGS sequence"/>
</dbReference>
<dbReference type="PANTHER" id="PTHR11736:SF14">
    <property type="entry name" value="NSE3 HOMOLOG, SMC5-SMC6 COMPLEX COMPONENT"/>
    <property type="match status" value="1"/>
</dbReference>
<organism evidence="3 4">
    <name type="scientific">Rhizopus oryzae</name>
    <name type="common">Mucormycosis agent</name>
    <name type="synonym">Rhizopus arrhizus var. delemar</name>
    <dbReference type="NCBI Taxonomy" id="64495"/>
    <lineage>
        <taxon>Eukaryota</taxon>
        <taxon>Fungi</taxon>
        <taxon>Fungi incertae sedis</taxon>
        <taxon>Mucoromycota</taxon>
        <taxon>Mucoromycotina</taxon>
        <taxon>Mucoromycetes</taxon>
        <taxon>Mucorales</taxon>
        <taxon>Mucorineae</taxon>
        <taxon>Rhizopodaceae</taxon>
        <taxon>Rhizopus</taxon>
    </lineage>
</organism>
<dbReference type="PROSITE" id="PS50838">
    <property type="entry name" value="MAGE"/>
    <property type="match status" value="1"/>
</dbReference>
<dbReference type="InterPro" id="IPR041899">
    <property type="entry name" value="MAGE_WH2"/>
</dbReference>
<dbReference type="Pfam" id="PF01454">
    <property type="entry name" value="MAGE"/>
    <property type="match status" value="1"/>
</dbReference>
<feature type="region of interest" description="Disordered" evidence="1">
    <location>
        <begin position="107"/>
        <end position="129"/>
    </location>
</feature>
<dbReference type="AlphaFoldDB" id="A0A9P6XWH8"/>
<dbReference type="Gene3D" id="1.10.10.1200">
    <property type="entry name" value="MAGE homology domain, winged helix WH1 motif"/>
    <property type="match status" value="1"/>
</dbReference>
<proteinExistence type="predicted"/>